<protein>
    <submittedName>
        <fullName evidence="1">Uncharacterized protein</fullName>
    </submittedName>
</protein>
<organism evidence="1 2">
    <name type="scientific">Penicillium oxalicum (strain 114-2 / CGMCC 5302)</name>
    <name type="common">Penicillium decumbens</name>
    <dbReference type="NCBI Taxonomy" id="933388"/>
    <lineage>
        <taxon>Eukaryota</taxon>
        <taxon>Fungi</taxon>
        <taxon>Dikarya</taxon>
        <taxon>Ascomycota</taxon>
        <taxon>Pezizomycotina</taxon>
        <taxon>Eurotiomycetes</taxon>
        <taxon>Eurotiomycetidae</taxon>
        <taxon>Eurotiales</taxon>
        <taxon>Aspergillaceae</taxon>
        <taxon>Penicillium</taxon>
    </lineage>
</organism>
<name>S8B4B2_PENO1</name>
<evidence type="ECO:0000313" key="1">
    <source>
        <dbReference type="EMBL" id="EPS29347.1"/>
    </source>
</evidence>
<accession>S8B4B2</accession>
<keyword evidence="2" id="KW-1185">Reference proteome</keyword>
<reference evidence="1 2" key="1">
    <citation type="journal article" date="2013" name="PLoS ONE">
        <title>Genomic and secretomic analyses reveal unique features of the lignocellulolytic enzyme system of Penicillium decumbens.</title>
        <authorList>
            <person name="Liu G."/>
            <person name="Zhang L."/>
            <person name="Wei X."/>
            <person name="Zou G."/>
            <person name="Qin Y."/>
            <person name="Ma L."/>
            <person name="Li J."/>
            <person name="Zheng H."/>
            <person name="Wang S."/>
            <person name="Wang C."/>
            <person name="Xun L."/>
            <person name="Zhao G.-P."/>
            <person name="Zhou Z."/>
            <person name="Qu Y."/>
        </authorList>
    </citation>
    <scope>NUCLEOTIDE SEQUENCE [LARGE SCALE GENOMIC DNA]</scope>
    <source>
        <strain evidence="2">114-2 / CGMCC 5302</strain>
    </source>
</reference>
<gene>
    <name evidence="1" type="ORF">PDE_04296</name>
</gene>
<proteinExistence type="predicted"/>
<evidence type="ECO:0000313" key="2">
    <source>
        <dbReference type="Proteomes" id="UP000019376"/>
    </source>
</evidence>
<dbReference type="HOGENOM" id="CLU_3207820_0_0_1"/>
<sequence>MFLSQGPLDEILFPGQLPWGKTGRGARGSNSATAARPKYTVCAHR</sequence>
<dbReference type="Proteomes" id="UP000019376">
    <property type="component" value="Unassembled WGS sequence"/>
</dbReference>
<dbReference type="AlphaFoldDB" id="S8B4B2"/>
<dbReference type="EMBL" id="KB644411">
    <property type="protein sequence ID" value="EPS29347.1"/>
    <property type="molecule type" value="Genomic_DNA"/>
</dbReference>